<comment type="catalytic activity">
    <reaction evidence="1">
        <text>ATP + protein L-histidine = ADP + protein N-phospho-L-histidine.</text>
        <dbReference type="EC" id="2.7.13.3"/>
    </reaction>
</comment>
<sequence>MRYLENSFLKGNFQYPALQILFPQYATMSVKAKKTFSPFLFIAVILSITLLSIAGYGQGLSDLINNFNRFKGKPSDSLQVSVCNRLAEKYLYNNPDSSILFGKIALQSAKKLHLSKEKAIAYNHIAKTYYVTGSYFESLSYADSALAIGKEHDFKPEIAIAINTRGLIYLGQNRLTEAIPEFSKALLLNEQLKDSAKIAANYFNIGLAYDELHQFEKAFSNLKKALLVAKQCKDGHLNQMSLNRIGETYYHSKNYKQALYYFRSALSFAAYQDNWEKGFAYSGIAQVLYEMKRYQQALDYAGTSFTLVKKLNTDWDTERAAHILSKCYAALKNYQKAYEYQTIARAYGDSILNEKKEQEINYLHLQDKKAENLELLRENEHNRQVIRNNRIVISLTTLFSLLLLAALFFLRRNIIRKNALNQELKHRNNEIEQQKEEIQAQREELVSINITKDRVLSVIGHDLRSPFASVRQALELIKSGDLDERDQEVLLEDFHRQIALVSELIDNLLAWASSQQSGEEIKYKKVNLTETTEKVLSLYKYSFEQKKQHIVCLFKENVFIEADENHVRIILQNILSNAIKFTPQHGTVTLFYTLENDFVAVHIKDNGMGMSKEKLAELFKSSGVAITEKGTDLEPGTGLGLLLIKQFVEENKGRIEVRSQKDKGSEFIVYFKAIQKSGPGL</sequence>
<dbReference type="SUPFAM" id="SSF48452">
    <property type="entry name" value="TPR-like"/>
    <property type="match status" value="2"/>
</dbReference>
<keyword evidence="6" id="KW-0812">Transmembrane</keyword>
<dbReference type="Gene3D" id="1.25.40.10">
    <property type="entry name" value="Tetratricopeptide repeat domain"/>
    <property type="match status" value="2"/>
</dbReference>
<dbReference type="GO" id="GO:0000155">
    <property type="term" value="F:phosphorelay sensor kinase activity"/>
    <property type="evidence" value="ECO:0007669"/>
    <property type="project" value="InterPro"/>
</dbReference>
<feature type="coiled-coil region" evidence="5">
    <location>
        <begin position="414"/>
        <end position="451"/>
    </location>
</feature>
<keyword evidence="5" id="KW-0175">Coiled coil</keyword>
<dbReference type="PANTHER" id="PTHR43547">
    <property type="entry name" value="TWO-COMPONENT HISTIDINE KINASE"/>
    <property type="match status" value="1"/>
</dbReference>
<dbReference type="Gene3D" id="1.10.287.130">
    <property type="match status" value="1"/>
</dbReference>
<evidence type="ECO:0000256" key="2">
    <source>
        <dbReference type="ARBA" id="ARBA00012438"/>
    </source>
</evidence>
<dbReference type="InterPro" id="IPR004358">
    <property type="entry name" value="Sig_transdc_His_kin-like_C"/>
</dbReference>
<dbReference type="EC" id="2.7.13.3" evidence="2"/>
<feature type="repeat" description="TPR" evidence="4">
    <location>
        <begin position="159"/>
        <end position="192"/>
    </location>
</feature>
<dbReference type="Pfam" id="PF00512">
    <property type="entry name" value="HisKA"/>
    <property type="match status" value="1"/>
</dbReference>
<keyword evidence="4" id="KW-0802">TPR repeat</keyword>
<dbReference type="PROSITE" id="PS50109">
    <property type="entry name" value="HIS_KIN"/>
    <property type="match status" value="1"/>
</dbReference>
<dbReference type="AlphaFoldDB" id="A0A4U6CR69"/>
<comment type="caution">
    <text evidence="8">The sequence shown here is derived from an EMBL/GenBank/DDBJ whole genome shotgun (WGS) entry which is preliminary data.</text>
</comment>
<dbReference type="PANTHER" id="PTHR43547:SF2">
    <property type="entry name" value="HYBRID SIGNAL TRANSDUCTION HISTIDINE KINASE C"/>
    <property type="match status" value="1"/>
</dbReference>
<evidence type="ECO:0000256" key="1">
    <source>
        <dbReference type="ARBA" id="ARBA00000085"/>
    </source>
</evidence>
<organism evidence="8 9">
    <name type="scientific">Dyadobacter frigoris</name>
    <dbReference type="NCBI Taxonomy" id="2576211"/>
    <lineage>
        <taxon>Bacteria</taxon>
        <taxon>Pseudomonadati</taxon>
        <taxon>Bacteroidota</taxon>
        <taxon>Cytophagia</taxon>
        <taxon>Cytophagales</taxon>
        <taxon>Spirosomataceae</taxon>
        <taxon>Dyadobacter</taxon>
    </lineage>
</organism>
<evidence type="ECO:0000256" key="5">
    <source>
        <dbReference type="SAM" id="Coils"/>
    </source>
</evidence>
<keyword evidence="6" id="KW-0472">Membrane</keyword>
<dbReference type="SUPFAM" id="SSF47384">
    <property type="entry name" value="Homodimeric domain of signal transducing histidine kinase"/>
    <property type="match status" value="1"/>
</dbReference>
<evidence type="ECO:0000256" key="3">
    <source>
        <dbReference type="ARBA" id="ARBA00022553"/>
    </source>
</evidence>
<dbReference type="CDD" id="cd00075">
    <property type="entry name" value="HATPase"/>
    <property type="match status" value="1"/>
</dbReference>
<dbReference type="InterPro" id="IPR011990">
    <property type="entry name" value="TPR-like_helical_dom_sf"/>
</dbReference>
<dbReference type="Pfam" id="PF13424">
    <property type="entry name" value="TPR_12"/>
    <property type="match status" value="2"/>
</dbReference>
<dbReference type="InterPro" id="IPR036097">
    <property type="entry name" value="HisK_dim/P_sf"/>
</dbReference>
<feature type="domain" description="Histidine kinase" evidence="7">
    <location>
        <begin position="458"/>
        <end position="675"/>
    </location>
</feature>
<accession>A0A4U6CR69</accession>
<keyword evidence="3" id="KW-0597">Phosphoprotein</keyword>
<protein>
    <recommendedName>
        <fullName evidence="2">histidine kinase</fullName>
        <ecNumber evidence="2">2.7.13.3</ecNumber>
    </recommendedName>
</protein>
<dbReference type="SMART" id="SM00028">
    <property type="entry name" value="TPR"/>
    <property type="match status" value="5"/>
</dbReference>
<dbReference type="CDD" id="cd00082">
    <property type="entry name" value="HisKA"/>
    <property type="match status" value="1"/>
</dbReference>
<dbReference type="InterPro" id="IPR005467">
    <property type="entry name" value="His_kinase_dom"/>
</dbReference>
<evidence type="ECO:0000313" key="8">
    <source>
        <dbReference type="EMBL" id="TKT87009.1"/>
    </source>
</evidence>
<gene>
    <name evidence="8" type="ORF">FDK13_30810</name>
</gene>
<feature type="repeat" description="TPR" evidence="4">
    <location>
        <begin position="239"/>
        <end position="272"/>
    </location>
</feature>
<dbReference type="SMART" id="SM00387">
    <property type="entry name" value="HATPase_c"/>
    <property type="match status" value="1"/>
</dbReference>
<evidence type="ECO:0000256" key="4">
    <source>
        <dbReference type="PROSITE-ProRule" id="PRU00339"/>
    </source>
</evidence>
<feature type="transmembrane region" description="Helical" evidence="6">
    <location>
        <begin position="38"/>
        <end position="57"/>
    </location>
</feature>
<dbReference type="Gene3D" id="3.30.565.10">
    <property type="entry name" value="Histidine kinase-like ATPase, C-terminal domain"/>
    <property type="match status" value="1"/>
</dbReference>
<feature type="repeat" description="TPR" evidence="4">
    <location>
        <begin position="199"/>
        <end position="232"/>
    </location>
</feature>
<dbReference type="EMBL" id="SZVO01000021">
    <property type="protein sequence ID" value="TKT87009.1"/>
    <property type="molecule type" value="Genomic_DNA"/>
</dbReference>
<dbReference type="InterPro" id="IPR003594">
    <property type="entry name" value="HATPase_dom"/>
</dbReference>
<dbReference type="InterPro" id="IPR003661">
    <property type="entry name" value="HisK_dim/P_dom"/>
</dbReference>
<reference evidence="8 9" key="1">
    <citation type="submission" date="2019-05" db="EMBL/GenBank/DDBJ databases">
        <title>Dyadobacter AR-3-8 sp. nov., isolated from arctic soil.</title>
        <authorList>
            <person name="Chaudhary D.K."/>
        </authorList>
    </citation>
    <scope>NUCLEOTIDE SEQUENCE [LARGE SCALE GENOMIC DNA]</scope>
    <source>
        <strain evidence="8 9">AR-3-8</strain>
    </source>
</reference>
<proteinExistence type="predicted"/>
<dbReference type="Proteomes" id="UP000304900">
    <property type="component" value="Unassembled WGS sequence"/>
</dbReference>
<keyword evidence="9" id="KW-1185">Reference proteome</keyword>
<evidence type="ECO:0000313" key="9">
    <source>
        <dbReference type="Proteomes" id="UP000304900"/>
    </source>
</evidence>
<dbReference type="Pfam" id="PF02518">
    <property type="entry name" value="HATPase_c"/>
    <property type="match status" value="1"/>
</dbReference>
<evidence type="ECO:0000256" key="6">
    <source>
        <dbReference type="SAM" id="Phobius"/>
    </source>
</evidence>
<feature type="transmembrane region" description="Helical" evidence="6">
    <location>
        <begin position="391"/>
        <end position="410"/>
    </location>
</feature>
<dbReference type="OrthoDB" id="9810447at2"/>
<dbReference type="InterPro" id="IPR019734">
    <property type="entry name" value="TPR_rpt"/>
</dbReference>
<dbReference type="InterPro" id="IPR036890">
    <property type="entry name" value="HATPase_C_sf"/>
</dbReference>
<dbReference type="RefSeq" id="WP_137343869.1">
    <property type="nucleotide sequence ID" value="NZ_BSQH01000005.1"/>
</dbReference>
<dbReference type="SUPFAM" id="SSF55874">
    <property type="entry name" value="ATPase domain of HSP90 chaperone/DNA topoisomerase II/histidine kinase"/>
    <property type="match status" value="1"/>
</dbReference>
<dbReference type="PRINTS" id="PR00344">
    <property type="entry name" value="BCTRLSENSOR"/>
</dbReference>
<keyword evidence="6" id="KW-1133">Transmembrane helix</keyword>
<name>A0A4U6CR69_9BACT</name>
<dbReference type="SMART" id="SM00388">
    <property type="entry name" value="HisKA"/>
    <property type="match status" value="1"/>
</dbReference>
<evidence type="ECO:0000259" key="7">
    <source>
        <dbReference type="PROSITE" id="PS50109"/>
    </source>
</evidence>
<dbReference type="PROSITE" id="PS50005">
    <property type="entry name" value="TPR"/>
    <property type="match status" value="3"/>
</dbReference>